<keyword evidence="3" id="KW-1185">Reference proteome</keyword>
<keyword evidence="1" id="KW-0732">Signal</keyword>
<accession>A0ABT7WNI0</accession>
<organism evidence="2 3">
    <name type="scientific">Acinetobacter thutiue</name>
    <dbReference type="NCBI Taxonomy" id="2998078"/>
    <lineage>
        <taxon>Bacteria</taxon>
        <taxon>Pseudomonadati</taxon>
        <taxon>Pseudomonadota</taxon>
        <taxon>Gammaproteobacteria</taxon>
        <taxon>Moraxellales</taxon>
        <taxon>Moraxellaceae</taxon>
        <taxon>Acinetobacter</taxon>
    </lineage>
</organism>
<dbReference type="RefSeq" id="WP_004677556.1">
    <property type="nucleotide sequence ID" value="NZ_JAPQKF010000002.1"/>
</dbReference>
<name>A0ABT7WNI0_9GAMM</name>
<proteinExistence type="predicted"/>
<evidence type="ECO:0000256" key="1">
    <source>
        <dbReference type="SAM" id="SignalP"/>
    </source>
</evidence>
<evidence type="ECO:0000313" key="2">
    <source>
        <dbReference type="EMBL" id="MDN0014207.1"/>
    </source>
</evidence>
<evidence type="ECO:0008006" key="4">
    <source>
        <dbReference type="Google" id="ProtNLM"/>
    </source>
</evidence>
<evidence type="ECO:0000313" key="3">
    <source>
        <dbReference type="Proteomes" id="UP001168524"/>
    </source>
</evidence>
<dbReference type="EMBL" id="JAUDZE010000002">
    <property type="protein sequence ID" value="MDN0014207.1"/>
    <property type="molecule type" value="Genomic_DNA"/>
</dbReference>
<feature type="chain" id="PRO_5046470146" description="Cation transporter" evidence="1">
    <location>
        <begin position="35"/>
        <end position="111"/>
    </location>
</feature>
<dbReference type="Proteomes" id="UP001168524">
    <property type="component" value="Unassembled WGS sequence"/>
</dbReference>
<feature type="signal peptide" evidence="1">
    <location>
        <begin position="1"/>
        <end position="34"/>
    </location>
</feature>
<gene>
    <name evidence="2" type="ORF">QTA56_08150</name>
</gene>
<sequence>MMGMVQDKKFKGIMMWLVCILSLALCLHSNTHVTETSSFQNAPYAEAHPHQHEVNQLHKHNHQDTYHEHFVGYDVSQNISFTVLIFNSEIIDRIKHYTFLVMSRIFKPPKN</sequence>
<protein>
    <recommendedName>
        <fullName evidence="4">Cation transporter</fullName>
    </recommendedName>
</protein>
<reference evidence="2" key="1">
    <citation type="submission" date="2023-06" db="EMBL/GenBank/DDBJ databases">
        <title>Two novel species of Acinetobacter isolated from motorbike repairing workshop in Vietnam.</title>
        <authorList>
            <person name="Le N.T.T."/>
        </authorList>
    </citation>
    <scope>NUCLEOTIDE SEQUENCE</scope>
    <source>
        <strain evidence="2">VNH17</strain>
    </source>
</reference>
<comment type="caution">
    <text evidence="2">The sequence shown here is derived from an EMBL/GenBank/DDBJ whole genome shotgun (WGS) entry which is preliminary data.</text>
</comment>